<dbReference type="PANTHER" id="PTHR10900">
    <property type="entry name" value="PERIOSTIN-RELATED"/>
    <property type="match status" value="1"/>
</dbReference>
<evidence type="ECO:0000259" key="1">
    <source>
        <dbReference type="PROSITE" id="PS50213"/>
    </source>
</evidence>
<dbReference type="AlphaFoldDB" id="A0A250X0T6"/>
<keyword evidence="3" id="KW-1185">Reference proteome</keyword>
<reference evidence="2 3" key="1">
    <citation type="submission" date="2017-08" db="EMBL/GenBank/DDBJ databases">
        <title>Acidophilic green algal genome provides insights into adaptation to an acidic environment.</title>
        <authorList>
            <person name="Hirooka S."/>
            <person name="Hirose Y."/>
            <person name="Kanesaki Y."/>
            <person name="Higuchi S."/>
            <person name="Fujiwara T."/>
            <person name="Onuma R."/>
            <person name="Era A."/>
            <person name="Ohbayashi R."/>
            <person name="Uzuka A."/>
            <person name="Nozaki H."/>
            <person name="Yoshikawa H."/>
            <person name="Miyagishima S.Y."/>
        </authorList>
    </citation>
    <scope>NUCLEOTIDE SEQUENCE [LARGE SCALE GENOMIC DNA]</scope>
    <source>
        <strain evidence="2 3">NIES-2499</strain>
    </source>
</reference>
<dbReference type="InterPro" id="IPR036378">
    <property type="entry name" value="FAS1_dom_sf"/>
</dbReference>
<dbReference type="SUPFAM" id="SSF82153">
    <property type="entry name" value="FAS1 domain"/>
    <property type="match status" value="1"/>
</dbReference>
<dbReference type="GO" id="GO:0005615">
    <property type="term" value="C:extracellular space"/>
    <property type="evidence" value="ECO:0007669"/>
    <property type="project" value="TreeGrafter"/>
</dbReference>
<gene>
    <name evidence="2" type="ORF">CEUSTIGMA_g4133.t1</name>
</gene>
<dbReference type="PANTHER" id="PTHR10900:SF77">
    <property type="entry name" value="FI19380P1"/>
    <property type="match status" value="1"/>
</dbReference>
<dbReference type="InterPro" id="IPR000782">
    <property type="entry name" value="FAS1_domain"/>
</dbReference>
<dbReference type="Pfam" id="PF02469">
    <property type="entry name" value="Fasciclin"/>
    <property type="match status" value="1"/>
</dbReference>
<organism evidence="2 3">
    <name type="scientific">Chlamydomonas eustigma</name>
    <dbReference type="NCBI Taxonomy" id="1157962"/>
    <lineage>
        <taxon>Eukaryota</taxon>
        <taxon>Viridiplantae</taxon>
        <taxon>Chlorophyta</taxon>
        <taxon>core chlorophytes</taxon>
        <taxon>Chlorophyceae</taxon>
        <taxon>CS clade</taxon>
        <taxon>Chlamydomonadales</taxon>
        <taxon>Chlamydomonadaceae</taxon>
        <taxon>Chlamydomonas</taxon>
    </lineage>
</organism>
<comment type="caution">
    <text evidence="2">The sequence shown here is derived from an EMBL/GenBank/DDBJ whole genome shotgun (WGS) entry which is preliminary data.</text>
</comment>
<accession>A0A250X0T6</accession>
<evidence type="ECO:0000313" key="3">
    <source>
        <dbReference type="Proteomes" id="UP000232323"/>
    </source>
</evidence>
<feature type="domain" description="FAS1" evidence="1">
    <location>
        <begin position="50"/>
        <end position="157"/>
    </location>
</feature>
<dbReference type="Proteomes" id="UP000232323">
    <property type="component" value="Unassembled WGS sequence"/>
</dbReference>
<protein>
    <recommendedName>
        <fullName evidence="1">FAS1 domain-containing protein</fullName>
    </recommendedName>
</protein>
<dbReference type="OrthoDB" id="533562at2759"/>
<dbReference type="Gene3D" id="2.30.180.10">
    <property type="entry name" value="FAS1 domain"/>
    <property type="match status" value="1"/>
</dbReference>
<dbReference type="InterPro" id="IPR050904">
    <property type="entry name" value="Adhesion/Biosynth-related"/>
</dbReference>
<dbReference type="EMBL" id="BEGY01000019">
    <property type="protein sequence ID" value="GAX76687.1"/>
    <property type="molecule type" value="Genomic_DNA"/>
</dbReference>
<name>A0A250X0T6_9CHLO</name>
<sequence>MNKDCVKLTKSALKVFGYSNTATVVTPNVKACKSLQQVIDEVLIPGLDEPCQTVEQAVESNGLTTLATALTAAGCTLLSAVTSNHTPLTVFAPTNDAFASFLNTSNMTVEVLLGDVELLTTVLSYHLAPGAVGRCGATDYCAVLPSCTWCCWEMWSY</sequence>
<proteinExistence type="predicted"/>
<evidence type="ECO:0000313" key="2">
    <source>
        <dbReference type="EMBL" id="GAX76687.1"/>
    </source>
</evidence>
<dbReference type="PROSITE" id="PS50213">
    <property type="entry name" value="FAS1"/>
    <property type="match status" value="1"/>
</dbReference>